<evidence type="ECO:0000313" key="3">
    <source>
        <dbReference type="EMBL" id="AII86957.1"/>
    </source>
</evidence>
<dbReference type="AlphaFoldDB" id="A0AAN0RIW6"/>
<evidence type="ECO:0000313" key="4">
    <source>
        <dbReference type="Proteomes" id="UP000028680"/>
    </source>
</evidence>
<dbReference type="InterPro" id="IPR007607">
    <property type="entry name" value="BacA/B"/>
</dbReference>
<keyword evidence="4" id="KW-1185">Reference proteome</keyword>
<dbReference type="Proteomes" id="UP000028680">
    <property type="component" value="Chromosome"/>
</dbReference>
<organism evidence="3 4">
    <name type="scientific">Planktomarina temperata RCA23</name>
    <dbReference type="NCBI Taxonomy" id="666509"/>
    <lineage>
        <taxon>Bacteria</taxon>
        <taxon>Pseudomonadati</taxon>
        <taxon>Pseudomonadota</taxon>
        <taxon>Alphaproteobacteria</taxon>
        <taxon>Rhodobacterales</taxon>
        <taxon>Paracoccaceae</taxon>
        <taxon>Planktomarina</taxon>
    </lineage>
</organism>
<comment type="similarity">
    <text evidence="1">Belongs to the bactofilin family.</text>
</comment>
<evidence type="ECO:0000256" key="1">
    <source>
        <dbReference type="ARBA" id="ARBA00044755"/>
    </source>
</evidence>
<name>A0AAN0RIW6_9RHOB</name>
<gene>
    <name evidence="3" type="ORF">RCA23_c14150</name>
</gene>
<dbReference type="KEGG" id="ptp:RCA23_c14150"/>
<dbReference type="EMBL" id="CP003984">
    <property type="protein sequence ID" value="AII86957.1"/>
    <property type="molecule type" value="Genomic_DNA"/>
</dbReference>
<reference evidence="3 4" key="1">
    <citation type="journal article" date="2014" name="ISME J.">
        <title>Adaptation of an abundant Roseobacter RCA organism to pelagic systems revealed by genomic and transcriptomic analyses.</title>
        <authorList>
            <person name="Voget S."/>
            <person name="Wemheuer B."/>
            <person name="Brinkhoff T."/>
            <person name="Vollmers J."/>
            <person name="Dietrich S."/>
            <person name="Giebel H.A."/>
            <person name="Beardsley C."/>
            <person name="Sardemann C."/>
            <person name="Bakenhus I."/>
            <person name="Billerbeck S."/>
            <person name="Daniel R."/>
            <person name="Simon M."/>
        </authorList>
    </citation>
    <scope>NUCLEOTIDE SEQUENCE [LARGE SCALE GENOMIC DNA]</scope>
    <source>
        <strain evidence="3 4">RCA23</strain>
    </source>
</reference>
<feature type="compositionally biased region" description="Polar residues" evidence="2">
    <location>
        <begin position="1"/>
        <end position="21"/>
    </location>
</feature>
<proteinExistence type="inferred from homology"/>
<dbReference type="PANTHER" id="PTHR35024:SF4">
    <property type="entry name" value="POLYMER-FORMING CYTOSKELETAL PROTEIN"/>
    <property type="match status" value="1"/>
</dbReference>
<evidence type="ECO:0000256" key="2">
    <source>
        <dbReference type="SAM" id="MobiDB-lite"/>
    </source>
</evidence>
<evidence type="ECO:0008006" key="5">
    <source>
        <dbReference type="Google" id="ProtNLM"/>
    </source>
</evidence>
<sequence length="158" mass="16569">MVSNMLSKPTTEGLTPASSFSKEPRQRRSLLHDGIAIQGDWQSDGTVEFGGRITGDLTVDVLVVTGTGNVDGNVRARSVTVEGYLNGTIAAVEVALGSTAVVRGEVVAEKIRIDFGANVEGRLLATGKPATDSFLTQDKASDAATEINDSLPLTPRLL</sequence>
<feature type="region of interest" description="Disordered" evidence="2">
    <location>
        <begin position="1"/>
        <end position="25"/>
    </location>
</feature>
<dbReference type="PANTHER" id="PTHR35024">
    <property type="entry name" value="HYPOTHETICAL CYTOSOLIC PROTEIN"/>
    <property type="match status" value="1"/>
</dbReference>
<dbReference type="Pfam" id="PF04519">
    <property type="entry name" value="Bactofilin"/>
    <property type="match status" value="1"/>
</dbReference>
<accession>A0AAN0RIW6</accession>
<protein>
    <recommendedName>
        <fullName evidence="5">Polymer-forming cytoskeletal protein</fullName>
    </recommendedName>
</protein>